<dbReference type="Proteomes" id="UP000342249">
    <property type="component" value="Unassembled WGS sequence"/>
</dbReference>
<protein>
    <recommendedName>
        <fullName evidence="3">Phosphodiesterase</fullName>
    </recommendedName>
</protein>
<accession>A0A5N7IQI3</accession>
<gene>
    <name evidence="1" type="ORF">E4V82_13960</name>
</gene>
<dbReference type="Gene3D" id="3.40.720.10">
    <property type="entry name" value="Alkaline Phosphatase, subunit A"/>
    <property type="match status" value="1"/>
</dbReference>
<dbReference type="AlphaFoldDB" id="A0A5N7IQI3"/>
<comment type="caution">
    <text evidence="1">The sequence shown here is derived from an EMBL/GenBank/DDBJ whole genome shotgun (WGS) entry which is preliminary data.</text>
</comment>
<dbReference type="PANTHER" id="PTHR10151:SF120">
    <property type="entry name" value="BIS(5'-ADENOSYL)-TRIPHOSPHATASE"/>
    <property type="match status" value="1"/>
</dbReference>
<evidence type="ECO:0000313" key="2">
    <source>
        <dbReference type="Proteomes" id="UP000342249"/>
    </source>
</evidence>
<dbReference type="InterPro" id="IPR017850">
    <property type="entry name" value="Alkaline_phosphatase_core_sf"/>
</dbReference>
<dbReference type="RefSeq" id="WP_152752740.1">
    <property type="nucleotide sequence ID" value="NZ_SPSE01000033.1"/>
</dbReference>
<dbReference type="SUPFAM" id="SSF53649">
    <property type="entry name" value="Alkaline phosphatase-like"/>
    <property type="match status" value="1"/>
</dbReference>
<dbReference type="GO" id="GO:0016787">
    <property type="term" value="F:hydrolase activity"/>
    <property type="evidence" value="ECO:0007669"/>
    <property type="project" value="UniProtKB-ARBA"/>
</dbReference>
<proteinExistence type="predicted"/>
<dbReference type="PANTHER" id="PTHR10151">
    <property type="entry name" value="ECTONUCLEOTIDE PYROPHOSPHATASE/PHOSPHODIESTERASE"/>
    <property type="match status" value="1"/>
</dbReference>
<name>A0A5N7IQI3_9CLOT</name>
<sequence>MKLMIFGIDALPPDILFENIDLFPNMKKLCDKGVQCDYDAYAYGYGSRDNWVSLYTGLTPKQHGVVNNQYKDTGREPILDDYKDKQPFWQIFTDNEITIGMWKALSTTPPEAVEGYMISGEISYEEDSDENPYASLEPIFNKKDKHLAKYIVGNIEKQPIPKSSEDLGYTWDELSKNPKLASEILKADYFCESVEYLEENLKYFETNMINMQKKNPVDICFFYTQLIDYIAHFQLHDKEKKEVIKAMKLVDAFIGKIINKFNPENIIVISDHGIKSWDSNFLNADIEMQKEMFGLRNEAIWLENGAIVIKARNQGFLSAMHDIKGTFIACGELIKHSNIKDMRTVDFYPTLLELFGITIPEDREGFVLDIFKEKNIVNTKKLLTENIVVRKKIAIIQNIDIPKFNNLLNEVFLQHRFCDITVIGEKRYKESFLCNSRINRVVFIEDNKIKRDELLKYDKVFISYKNDMTNHVSYYEI</sequence>
<evidence type="ECO:0008006" key="3">
    <source>
        <dbReference type="Google" id="ProtNLM"/>
    </source>
</evidence>
<dbReference type="EMBL" id="SPSF01000032">
    <property type="protein sequence ID" value="MPQ63210.1"/>
    <property type="molecule type" value="Genomic_DNA"/>
</dbReference>
<evidence type="ECO:0000313" key="1">
    <source>
        <dbReference type="EMBL" id="MPQ63210.1"/>
    </source>
</evidence>
<dbReference type="InterPro" id="IPR002591">
    <property type="entry name" value="Phosphodiest/P_Trfase"/>
</dbReference>
<organism evidence="1 2">
    <name type="scientific">Clostridium estertheticum</name>
    <dbReference type="NCBI Taxonomy" id="238834"/>
    <lineage>
        <taxon>Bacteria</taxon>
        <taxon>Bacillati</taxon>
        <taxon>Bacillota</taxon>
        <taxon>Clostridia</taxon>
        <taxon>Eubacteriales</taxon>
        <taxon>Clostridiaceae</taxon>
        <taxon>Clostridium</taxon>
    </lineage>
</organism>
<dbReference type="Pfam" id="PF01663">
    <property type="entry name" value="Phosphodiest"/>
    <property type="match status" value="1"/>
</dbReference>
<reference evidence="1 2" key="1">
    <citation type="journal article" date="2019" name="Lett. Appl. Microbiol.">
        <title>A case of 'blown pack' spoilage of vacuum-packaged pork likely associated with Clostridium estertheticum in Canada.</title>
        <authorList>
            <person name="Zhang P."/>
            <person name="Ward P."/>
            <person name="McMullen L.M."/>
            <person name="Yang X."/>
        </authorList>
    </citation>
    <scope>NUCLEOTIDE SEQUENCE [LARGE SCALE GENOMIC DNA]</scope>
    <source>
        <strain evidence="1 2">MA19</strain>
    </source>
</reference>